<dbReference type="AlphaFoldDB" id="A0A081CI83"/>
<keyword evidence="2" id="KW-1185">Reference proteome</keyword>
<dbReference type="RefSeq" id="XP_014655215.1">
    <property type="nucleotide sequence ID" value="XM_014799729.1"/>
</dbReference>
<sequence length="124" mass="13260">MHDLFDAAEAACELLPVVAAARIHVGRHLGSALLVQMSVWFVARALASLTAHFPPPRRSLDAHTHAAAEEPQQVSEGMGSEARRLGIATPRLDAVRNRLPMPVPGSLKAALETSAPIDAWRNSS</sequence>
<accession>A0A081CI83</accession>
<reference evidence="2" key="1">
    <citation type="journal article" date="2014" name="Genome Announc.">
        <title>Draft Genome Sequence of the Yeast Pseudozyma antarctica Type Strain JCM10317, a Producer of the Glycolipid Biosurfactants, Mannosylerythritol Lipids.</title>
        <authorList>
            <person name="Saika A."/>
            <person name="Koike H."/>
            <person name="Hori T."/>
            <person name="Fukuoka T."/>
            <person name="Sato S."/>
            <person name="Habe H."/>
            <person name="Kitamoto D."/>
            <person name="Morita T."/>
        </authorList>
    </citation>
    <scope>NUCLEOTIDE SEQUENCE [LARGE SCALE GENOMIC DNA]</scope>
    <source>
        <strain evidence="2">JCM 10317</strain>
    </source>
</reference>
<evidence type="ECO:0000313" key="1">
    <source>
        <dbReference type="EMBL" id="GAK66379.1"/>
    </source>
</evidence>
<proteinExistence type="predicted"/>
<evidence type="ECO:0000313" key="2">
    <source>
        <dbReference type="Proteomes" id="UP000053758"/>
    </source>
</evidence>
<gene>
    <name evidence="1" type="ORF">PAN0_013c4601</name>
</gene>
<name>A0A081CI83_PSEA2</name>
<dbReference type="HOGENOM" id="CLU_2003602_0_0_1"/>
<protein>
    <submittedName>
        <fullName evidence="1">Uncharacterized protein</fullName>
    </submittedName>
</protein>
<dbReference type="GeneID" id="26305424"/>
<organism evidence="1 2">
    <name type="scientific">Pseudozyma antarctica</name>
    <name type="common">Yeast</name>
    <name type="synonym">Candida antarctica</name>
    <dbReference type="NCBI Taxonomy" id="84753"/>
    <lineage>
        <taxon>Eukaryota</taxon>
        <taxon>Fungi</taxon>
        <taxon>Dikarya</taxon>
        <taxon>Basidiomycota</taxon>
        <taxon>Ustilaginomycotina</taxon>
        <taxon>Ustilaginomycetes</taxon>
        <taxon>Ustilaginales</taxon>
        <taxon>Ustilaginaceae</taxon>
        <taxon>Moesziomyces</taxon>
    </lineage>
</organism>
<dbReference type="Proteomes" id="UP000053758">
    <property type="component" value="Unassembled WGS sequence"/>
</dbReference>
<dbReference type="EMBL" id="DF830080">
    <property type="protein sequence ID" value="GAK66379.1"/>
    <property type="molecule type" value="Genomic_DNA"/>
</dbReference>